<reference evidence="1" key="1">
    <citation type="journal article" date="2023" name="Mol. Phylogenet. Evol.">
        <title>Genome-scale phylogeny and comparative genomics of the fungal order Sordariales.</title>
        <authorList>
            <person name="Hensen N."/>
            <person name="Bonometti L."/>
            <person name="Westerberg I."/>
            <person name="Brannstrom I.O."/>
            <person name="Guillou S."/>
            <person name="Cros-Aarteil S."/>
            <person name="Calhoun S."/>
            <person name="Haridas S."/>
            <person name="Kuo A."/>
            <person name="Mondo S."/>
            <person name="Pangilinan J."/>
            <person name="Riley R."/>
            <person name="LaButti K."/>
            <person name="Andreopoulos B."/>
            <person name="Lipzen A."/>
            <person name="Chen C."/>
            <person name="Yan M."/>
            <person name="Daum C."/>
            <person name="Ng V."/>
            <person name="Clum A."/>
            <person name="Steindorff A."/>
            <person name="Ohm R.A."/>
            <person name="Martin F."/>
            <person name="Silar P."/>
            <person name="Natvig D.O."/>
            <person name="Lalanne C."/>
            <person name="Gautier V."/>
            <person name="Ament-Velasquez S.L."/>
            <person name="Kruys A."/>
            <person name="Hutchinson M.I."/>
            <person name="Powell A.J."/>
            <person name="Barry K."/>
            <person name="Miller A.N."/>
            <person name="Grigoriev I.V."/>
            <person name="Debuchy R."/>
            <person name="Gladieux P."/>
            <person name="Hiltunen Thoren M."/>
            <person name="Johannesson H."/>
        </authorList>
    </citation>
    <scope>NUCLEOTIDE SEQUENCE</scope>
    <source>
        <strain evidence="1">CBS 757.83</strain>
    </source>
</reference>
<comment type="caution">
    <text evidence="1">The sequence shown here is derived from an EMBL/GenBank/DDBJ whole genome shotgun (WGS) entry which is preliminary data.</text>
</comment>
<dbReference type="Proteomes" id="UP001305647">
    <property type="component" value="Unassembled WGS sequence"/>
</dbReference>
<organism evidence="1 2">
    <name type="scientific">Parathielavia hyrcaniae</name>
    <dbReference type="NCBI Taxonomy" id="113614"/>
    <lineage>
        <taxon>Eukaryota</taxon>
        <taxon>Fungi</taxon>
        <taxon>Dikarya</taxon>
        <taxon>Ascomycota</taxon>
        <taxon>Pezizomycotina</taxon>
        <taxon>Sordariomycetes</taxon>
        <taxon>Sordariomycetidae</taxon>
        <taxon>Sordariales</taxon>
        <taxon>Chaetomiaceae</taxon>
        <taxon>Parathielavia</taxon>
    </lineage>
</organism>
<dbReference type="EMBL" id="MU863642">
    <property type="protein sequence ID" value="KAK4100243.1"/>
    <property type="molecule type" value="Genomic_DNA"/>
</dbReference>
<gene>
    <name evidence="1" type="ORF">N658DRAFT_104805</name>
</gene>
<protein>
    <submittedName>
        <fullName evidence="1">Uncharacterized protein</fullName>
    </submittedName>
</protein>
<reference evidence="1" key="2">
    <citation type="submission" date="2023-05" db="EMBL/GenBank/DDBJ databases">
        <authorList>
            <consortium name="Lawrence Berkeley National Laboratory"/>
            <person name="Steindorff A."/>
            <person name="Hensen N."/>
            <person name="Bonometti L."/>
            <person name="Westerberg I."/>
            <person name="Brannstrom I.O."/>
            <person name="Guillou S."/>
            <person name="Cros-Aarteil S."/>
            <person name="Calhoun S."/>
            <person name="Haridas S."/>
            <person name="Kuo A."/>
            <person name="Mondo S."/>
            <person name="Pangilinan J."/>
            <person name="Riley R."/>
            <person name="Labutti K."/>
            <person name="Andreopoulos B."/>
            <person name="Lipzen A."/>
            <person name="Chen C."/>
            <person name="Yanf M."/>
            <person name="Daum C."/>
            <person name="Ng V."/>
            <person name="Clum A."/>
            <person name="Ohm R."/>
            <person name="Martin F."/>
            <person name="Silar P."/>
            <person name="Natvig D."/>
            <person name="Lalanne C."/>
            <person name="Gautier V."/>
            <person name="Ament-Velasquez S.L."/>
            <person name="Kruys A."/>
            <person name="Hutchinson M.I."/>
            <person name="Powell A.J."/>
            <person name="Barry K."/>
            <person name="Miller A.N."/>
            <person name="Grigoriev I.V."/>
            <person name="Debuchy R."/>
            <person name="Gladieux P."/>
            <person name="Thoren M.H."/>
            <person name="Johannesson H."/>
        </authorList>
    </citation>
    <scope>NUCLEOTIDE SEQUENCE</scope>
    <source>
        <strain evidence="1">CBS 757.83</strain>
    </source>
</reference>
<evidence type="ECO:0000313" key="2">
    <source>
        <dbReference type="Proteomes" id="UP001305647"/>
    </source>
</evidence>
<accession>A0AAN6T0G9</accession>
<sequence>MVQAQRAELRCHCLQLRKNMPSMDLGTPSRGFVFSITASGMGLFADEGCGAILQKGQQRVFQEMASLPRLGSKVSGQPSPSVQGPGSRKVGFSWAGSRVYSLPAQDFCTHNPISGNLLQPRSDCLYIVNVYPYSSSFPTDSGFPGLLGASPRSDPYSF</sequence>
<proteinExistence type="predicted"/>
<name>A0AAN6T0G9_9PEZI</name>
<evidence type="ECO:0000313" key="1">
    <source>
        <dbReference type="EMBL" id="KAK4100243.1"/>
    </source>
</evidence>
<keyword evidence="2" id="KW-1185">Reference proteome</keyword>
<dbReference type="AlphaFoldDB" id="A0AAN6T0G9"/>